<dbReference type="PROSITE" id="PS51832">
    <property type="entry name" value="HD_GYP"/>
    <property type="match status" value="1"/>
</dbReference>
<proteinExistence type="predicted"/>
<dbReference type="AlphaFoldDB" id="A0A5C1QQ16"/>
<dbReference type="InterPro" id="IPR052020">
    <property type="entry name" value="Cyclic_di-GMP/3'3'-cGAMP_PDE"/>
</dbReference>
<dbReference type="Proteomes" id="UP000324209">
    <property type="component" value="Chromosome"/>
</dbReference>
<feature type="transmembrane region" description="Helical" evidence="1">
    <location>
        <begin position="148"/>
        <end position="167"/>
    </location>
</feature>
<dbReference type="PANTHER" id="PTHR45228">
    <property type="entry name" value="CYCLIC DI-GMP PHOSPHODIESTERASE TM_0186-RELATED"/>
    <property type="match status" value="1"/>
</dbReference>
<accession>A0A5C1QQ16</accession>
<keyword evidence="1" id="KW-0472">Membrane</keyword>
<keyword evidence="1" id="KW-0812">Transmembrane</keyword>
<dbReference type="InterPro" id="IPR037522">
    <property type="entry name" value="HD_GYP_dom"/>
</dbReference>
<dbReference type="SUPFAM" id="SSF109604">
    <property type="entry name" value="HD-domain/PDEase-like"/>
    <property type="match status" value="1"/>
</dbReference>
<dbReference type="SMART" id="SM00471">
    <property type="entry name" value="HDc"/>
    <property type="match status" value="1"/>
</dbReference>
<dbReference type="Pfam" id="PF13487">
    <property type="entry name" value="HD_5"/>
    <property type="match status" value="1"/>
</dbReference>
<dbReference type="KEGG" id="ock:EXM22_17005"/>
<dbReference type="OrthoDB" id="9781505at2"/>
<dbReference type="CDD" id="cd00077">
    <property type="entry name" value="HDc"/>
    <property type="match status" value="1"/>
</dbReference>
<gene>
    <name evidence="3" type="ORF">EXM22_17005</name>
</gene>
<organism evidence="3 4">
    <name type="scientific">Oceanispirochaeta crateris</name>
    <dbReference type="NCBI Taxonomy" id="2518645"/>
    <lineage>
        <taxon>Bacteria</taxon>
        <taxon>Pseudomonadati</taxon>
        <taxon>Spirochaetota</taxon>
        <taxon>Spirochaetia</taxon>
        <taxon>Spirochaetales</taxon>
        <taxon>Spirochaetaceae</taxon>
        <taxon>Oceanispirochaeta</taxon>
    </lineage>
</organism>
<reference evidence="3 4" key="1">
    <citation type="submission" date="2019-02" db="EMBL/GenBank/DDBJ databases">
        <title>Complete Genome Sequence and Methylome Analysis of free living Spirochaetas.</title>
        <authorList>
            <person name="Fomenkov A."/>
            <person name="Dubinina G."/>
            <person name="Leshcheva N."/>
            <person name="Mikheeva N."/>
            <person name="Grabovich M."/>
            <person name="Vincze T."/>
            <person name="Roberts R.J."/>
        </authorList>
    </citation>
    <scope>NUCLEOTIDE SEQUENCE [LARGE SCALE GENOMIC DNA]</scope>
    <source>
        <strain evidence="3 4">K2</strain>
    </source>
</reference>
<name>A0A5C1QQ16_9SPIO</name>
<feature type="transmembrane region" description="Helical" evidence="1">
    <location>
        <begin position="23"/>
        <end position="47"/>
    </location>
</feature>
<evidence type="ECO:0000259" key="2">
    <source>
        <dbReference type="PROSITE" id="PS51832"/>
    </source>
</evidence>
<keyword evidence="4" id="KW-1185">Reference proteome</keyword>
<dbReference type="Gene3D" id="3.30.450.40">
    <property type="match status" value="1"/>
</dbReference>
<dbReference type="Gene3D" id="1.10.3210.10">
    <property type="entry name" value="Hypothetical protein af1432"/>
    <property type="match status" value="1"/>
</dbReference>
<evidence type="ECO:0000313" key="3">
    <source>
        <dbReference type="EMBL" id="QEN09597.1"/>
    </source>
</evidence>
<dbReference type="InterPro" id="IPR029016">
    <property type="entry name" value="GAF-like_dom_sf"/>
</dbReference>
<dbReference type="PANTHER" id="PTHR45228:SF1">
    <property type="entry name" value="CYCLIC DI-GMP PHOSPHODIESTERASE TM_0186"/>
    <property type="match status" value="1"/>
</dbReference>
<evidence type="ECO:0000256" key="1">
    <source>
        <dbReference type="SAM" id="Phobius"/>
    </source>
</evidence>
<dbReference type="InterPro" id="IPR003607">
    <property type="entry name" value="HD/PDEase_dom"/>
</dbReference>
<keyword evidence="1" id="KW-1133">Transmembrane helix</keyword>
<feature type="domain" description="HD-GYP" evidence="2">
    <location>
        <begin position="391"/>
        <end position="601"/>
    </location>
</feature>
<evidence type="ECO:0000313" key="4">
    <source>
        <dbReference type="Proteomes" id="UP000324209"/>
    </source>
</evidence>
<dbReference type="EMBL" id="CP036150">
    <property type="protein sequence ID" value="QEN09597.1"/>
    <property type="molecule type" value="Genomic_DNA"/>
</dbReference>
<sequence>MHMDTGKTAEKGSISIRTITDRLFFLLIVTILITLITVILFTSWIYYISSIENQYNSSITAINSLISSLYTAQQQQDSDEIDQNYKQIMDIIRDSPEILKRDLSPHDEILNNTDPETQYDLYLDQIRISIGILRKNHSQIQNVYKKGFPYFVVSILFLMVVMLLNLLKWKERQNQFFNEIQDGLQHVREVQLFNRNESFHNNHSYIEESQAFISEVSKILENLIMDRSLQNIEIHGNLEALMKELFFAIRKKTNCDRVALAFINGDNEITAETFYSNYSNLYLAPGHSEPMKNTSLGEYTHSGELRYIPDLEEYSDKKLEKTGFPVSESTRLILKEGIKSSLTIPFFVNDRCVGFLFISSRSKNSFDGISIKHAKHIFTIIKSRIYLEYIIQDIIARISQSFVTLMDKKDNETSSHIKRVSHYSAIIGRAVARKSDVLTPKDIREIYSYAPLHDIGKIGIPDSILLKPGSLTKDQFEIMNTHVTIGEEVIEAISQNISSYFPIPVLATAIDIIRGHHEKYDGSGYPRGLKGKEIPIAGRIVAIADVFDALTSKRPYKEAYSIEESLEIMTKKMTGHFDSDLLESFKDSIEDVKMIYEKYQEN</sequence>
<dbReference type="SUPFAM" id="SSF55781">
    <property type="entry name" value="GAF domain-like"/>
    <property type="match status" value="1"/>
</dbReference>
<protein>
    <submittedName>
        <fullName evidence="3">HD domain-containing protein</fullName>
    </submittedName>
</protein>